<reference evidence="1 2" key="1">
    <citation type="journal article" date="2019" name="Nat. Ecol. Evol.">
        <title>Megaphylogeny resolves global patterns of mushroom evolution.</title>
        <authorList>
            <person name="Varga T."/>
            <person name="Krizsan K."/>
            <person name="Foldi C."/>
            <person name="Dima B."/>
            <person name="Sanchez-Garcia M."/>
            <person name="Sanchez-Ramirez S."/>
            <person name="Szollosi G.J."/>
            <person name="Szarkandi J.G."/>
            <person name="Papp V."/>
            <person name="Albert L."/>
            <person name="Andreopoulos W."/>
            <person name="Angelini C."/>
            <person name="Antonin V."/>
            <person name="Barry K.W."/>
            <person name="Bougher N.L."/>
            <person name="Buchanan P."/>
            <person name="Buyck B."/>
            <person name="Bense V."/>
            <person name="Catcheside P."/>
            <person name="Chovatia M."/>
            <person name="Cooper J."/>
            <person name="Damon W."/>
            <person name="Desjardin D."/>
            <person name="Finy P."/>
            <person name="Geml J."/>
            <person name="Haridas S."/>
            <person name="Hughes K."/>
            <person name="Justo A."/>
            <person name="Karasinski D."/>
            <person name="Kautmanova I."/>
            <person name="Kiss B."/>
            <person name="Kocsube S."/>
            <person name="Kotiranta H."/>
            <person name="LaButti K.M."/>
            <person name="Lechner B.E."/>
            <person name="Liimatainen K."/>
            <person name="Lipzen A."/>
            <person name="Lukacs Z."/>
            <person name="Mihaltcheva S."/>
            <person name="Morgado L.N."/>
            <person name="Niskanen T."/>
            <person name="Noordeloos M.E."/>
            <person name="Ohm R.A."/>
            <person name="Ortiz-Santana B."/>
            <person name="Ovrebo C."/>
            <person name="Racz N."/>
            <person name="Riley R."/>
            <person name="Savchenko A."/>
            <person name="Shiryaev A."/>
            <person name="Soop K."/>
            <person name="Spirin V."/>
            <person name="Szebenyi C."/>
            <person name="Tomsovsky M."/>
            <person name="Tulloss R.E."/>
            <person name="Uehling J."/>
            <person name="Grigoriev I.V."/>
            <person name="Vagvolgyi C."/>
            <person name="Papp T."/>
            <person name="Martin F.M."/>
            <person name="Miettinen O."/>
            <person name="Hibbett D.S."/>
            <person name="Nagy L.G."/>
        </authorList>
    </citation>
    <scope>NUCLEOTIDE SEQUENCE [LARGE SCALE GENOMIC DNA]</scope>
    <source>
        <strain evidence="1 2">NL-1719</strain>
    </source>
</reference>
<accession>A0ACD3A4N6</accession>
<protein>
    <submittedName>
        <fullName evidence="1">Uncharacterized protein</fullName>
    </submittedName>
</protein>
<dbReference type="Proteomes" id="UP000308600">
    <property type="component" value="Unassembled WGS sequence"/>
</dbReference>
<proteinExistence type="predicted"/>
<keyword evidence="2" id="KW-1185">Reference proteome</keyword>
<gene>
    <name evidence="1" type="ORF">BDN72DRAFT_864169</name>
</gene>
<evidence type="ECO:0000313" key="1">
    <source>
        <dbReference type="EMBL" id="TFK60677.1"/>
    </source>
</evidence>
<evidence type="ECO:0000313" key="2">
    <source>
        <dbReference type="Proteomes" id="UP000308600"/>
    </source>
</evidence>
<dbReference type="EMBL" id="ML208744">
    <property type="protein sequence ID" value="TFK60677.1"/>
    <property type="molecule type" value="Genomic_DNA"/>
</dbReference>
<name>A0ACD3A4N6_9AGAR</name>
<sequence length="1100" mass="124805">MIGRVRGYRVRKESQKLKRKKKREAVVTWAVARSSRAQGDKRPIVKFKHPHSLAPKLTRARGHKLITNGHKSLRFSDWWPHPRFVTNFHCHDVVDSATLVRYELWSPNASLSVVFPGVAPDSFSLDHPSPPRFDGSGGRWDWSLNPQYFDSRTMHCAFIRRVNSFYSDETPPPEFWNLTEHWESHARMNVGRPSRKFLDKLLSRRRWLMGEASALSRENRDSINDFGLAGYPVSSEASFTPLEVPRTWDFHLDLITRLQRTLKEIAAWILCIQNLSRFEWPLRELNGPFVLGDYPVGDERFMGGWVNTSGICTVLFLIASGIPCYFTHRYEEGIHFGENTVFDRRNTQVAGFVPSILPAHLLPEFNPYINLANNQSAPRLASTPPYPPPGSFPASNPDNLRKQKSGSWVTGRRDVVPDAKTGTILWKVEYIGAGRIPWTRPPSVSKSRTDSRWGTYHVVNIHGQRCLQEIPALEVHKRTLSGDVWYDRTNSRIIYFQQSLPTVTGLLESQRGEYGRPAPFYPCLGPPYYDQEWVAAVRRSTAWIYATQHPSHDISDQEPPGGKRKCMTVEEWSKNMNQRTPIPSVQPSRVPIQGDVVMHEADLPPAVLTTTNLTSREMDSPKIGDISVVGGFSGTSISHHTPPDASTKKRMSLSDWKKRRTLDPTPTPPLVQAQPSAMLVNTQGDAITREVNQPALTTTPTSPDTDHPMAENAASSSEIVLRTPSSNHQQSAPYPSSKPPPKINVHTTAITYSDKPLLPILARVTASSESPREVALHCIRSSYTDGRYSPGCYLADDDCIINGAVLPQVKMVLHTGTLVISSKTGFYLRFWHLLHPDIPFDQLLRLGLQRGLYLRLCIPTANIKSLLALHVRPLLPPHEVFPKGILPSGQAKWSMKRQAESHRRACSTYIEGIQMILSLPRARRLIAEGGILWRLALYWGSPSLYNECLYGPSSLALHYRIGETHPELELFDDGLSPHTLNIVLGVQDNNRSMWPHPDILEYSKKWYGIWTESLEGWFQMRAQEIISGQAKALCITDWRKTFETFRRYERENTRIVGSEAHAQHVCNRLDTEFPGMWKEWTQPYQIVLRDAVPCPFKADN</sequence>
<organism evidence="1 2">
    <name type="scientific">Pluteus cervinus</name>
    <dbReference type="NCBI Taxonomy" id="181527"/>
    <lineage>
        <taxon>Eukaryota</taxon>
        <taxon>Fungi</taxon>
        <taxon>Dikarya</taxon>
        <taxon>Basidiomycota</taxon>
        <taxon>Agaricomycotina</taxon>
        <taxon>Agaricomycetes</taxon>
        <taxon>Agaricomycetidae</taxon>
        <taxon>Agaricales</taxon>
        <taxon>Pluteineae</taxon>
        <taxon>Pluteaceae</taxon>
        <taxon>Pluteus</taxon>
    </lineage>
</organism>